<gene>
    <name evidence="1" type="ORF">G2W53_000386</name>
</gene>
<comment type="caution">
    <text evidence="1">The sequence shown here is derived from an EMBL/GenBank/DDBJ whole genome shotgun (WGS) entry which is preliminary data.</text>
</comment>
<accession>A0A835CJE8</accession>
<dbReference type="AlphaFoldDB" id="A0A835CJE8"/>
<evidence type="ECO:0000313" key="2">
    <source>
        <dbReference type="Proteomes" id="UP000634136"/>
    </source>
</evidence>
<name>A0A835CJE8_9FABA</name>
<proteinExistence type="predicted"/>
<dbReference type="EMBL" id="JAAIUW010000001">
    <property type="protein sequence ID" value="KAF7843481.1"/>
    <property type="molecule type" value="Genomic_DNA"/>
</dbReference>
<reference evidence="1" key="1">
    <citation type="submission" date="2020-09" db="EMBL/GenBank/DDBJ databases">
        <title>Genome-Enabled Discovery of Anthraquinone Biosynthesis in Senna tora.</title>
        <authorList>
            <person name="Kang S.-H."/>
            <person name="Pandey R.P."/>
            <person name="Lee C.-M."/>
            <person name="Sim J.-S."/>
            <person name="Jeong J.-T."/>
            <person name="Choi B.-S."/>
            <person name="Jung M."/>
            <person name="Ginzburg D."/>
            <person name="Zhao K."/>
            <person name="Won S.Y."/>
            <person name="Oh T.-J."/>
            <person name="Yu Y."/>
            <person name="Kim N.-H."/>
            <person name="Lee O.R."/>
            <person name="Lee T.-H."/>
            <person name="Bashyal P."/>
            <person name="Kim T.-S."/>
            <person name="Lee W.-H."/>
            <person name="Kawkins C."/>
            <person name="Kim C.-K."/>
            <person name="Kim J.S."/>
            <person name="Ahn B.O."/>
            <person name="Rhee S.Y."/>
            <person name="Sohng J.K."/>
        </authorList>
    </citation>
    <scope>NUCLEOTIDE SEQUENCE</scope>
    <source>
        <tissue evidence="1">Leaf</tissue>
    </source>
</reference>
<sequence length="33" mass="3334">MACAMAEPNEIGNTTNHCIAPLSMALGNGQLCG</sequence>
<keyword evidence="2" id="KW-1185">Reference proteome</keyword>
<evidence type="ECO:0000313" key="1">
    <source>
        <dbReference type="EMBL" id="KAF7843481.1"/>
    </source>
</evidence>
<organism evidence="1 2">
    <name type="scientific">Senna tora</name>
    <dbReference type="NCBI Taxonomy" id="362788"/>
    <lineage>
        <taxon>Eukaryota</taxon>
        <taxon>Viridiplantae</taxon>
        <taxon>Streptophyta</taxon>
        <taxon>Embryophyta</taxon>
        <taxon>Tracheophyta</taxon>
        <taxon>Spermatophyta</taxon>
        <taxon>Magnoliopsida</taxon>
        <taxon>eudicotyledons</taxon>
        <taxon>Gunneridae</taxon>
        <taxon>Pentapetalae</taxon>
        <taxon>rosids</taxon>
        <taxon>fabids</taxon>
        <taxon>Fabales</taxon>
        <taxon>Fabaceae</taxon>
        <taxon>Caesalpinioideae</taxon>
        <taxon>Cassia clade</taxon>
        <taxon>Senna</taxon>
    </lineage>
</organism>
<dbReference type="Proteomes" id="UP000634136">
    <property type="component" value="Unassembled WGS sequence"/>
</dbReference>
<protein>
    <submittedName>
        <fullName evidence="1">Uncharacterized protein</fullName>
    </submittedName>
</protein>